<reference evidence="3 4" key="1">
    <citation type="submission" date="2017-06" db="EMBL/GenBank/DDBJ databases">
        <authorList>
            <person name="Swanenburg J."/>
            <person name="Kort R."/>
        </authorList>
    </citation>
    <scope>NUCLEOTIDE SEQUENCE [LARGE SCALE GENOMIC DNA]</scope>
    <source>
        <strain evidence="3 4">RL05</strain>
    </source>
</reference>
<keyword evidence="2" id="KW-1133">Transmembrane helix</keyword>
<evidence type="ECO:0000313" key="3">
    <source>
        <dbReference type="EMBL" id="TDN29114.1"/>
    </source>
</evidence>
<feature type="transmembrane region" description="Helical" evidence="2">
    <location>
        <begin position="110"/>
        <end position="132"/>
    </location>
</feature>
<dbReference type="EMBL" id="NKLP01000242">
    <property type="protein sequence ID" value="TDN29114.1"/>
    <property type="molecule type" value="Genomic_DNA"/>
</dbReference>
<organism evidence="3 4">
    <name type="scientific">Lactobacillus crispatus</name>
    <dbReference type="NCBI Taxonomy" id="47770"/>
    <lineage>
        <taxon>Bacteria</taxon>
        <taxon>Bacillati</taxon>
        <taxon>Bacillota</taxon>
        <taxon>Bacilli</taxon>
        <taxon>Lactobacillales</taxon>
        <taxon>Lactobacillaceae</taxon>
        <taxon>Lactobacillus</taxon>
    </lineage>
</organism>
<evidence type="ECO:0000256" key="2">
    <source>
        <dbReference type="SAM" id="Phobius"/>
    </source>
</evidence>
<feature type="region of interest" description="Disordered" evidence="1">
    <location>
        <begin position="157"/>
        <end position="243"/>
    </location>
</feature>
<gene>
    <name evidence="3" type="ORF">CEE75_11740</name>
</gene>
<proteinExistence type="predicted"/>
<keyword evidence="2" id="KW-0472">Membrane</keyword>
<feature type="compositionally biased region" description="Basic and acidic residues" evidence="1">
    <location>
        <begin position="157"/>
        <end position="172"/>
    </location>
</feature>
<feature type="compositionally biased region" description="Basic and acidic residues" evidence="1">
    <location>
        <begin position="186"/>
        <end position="196"/>
    </location>
</feature>
<sequence length="243" mass="27070">MTILFLQNIFIAFACLLLICTTVGVLIYALVLYLMSLYGKSIIKDQDLSNDKLPLEKTVYNSTQRKLLRLLAGLFSASAGLMCAVSLLEIRYIVINKPVDYYTSANLSAALSYSCFATAVCLIGFIAVAAFFNHICSKYSIIEKDAEKIERVQIHPDKRNTKLRESHMEGHLTKASRTINMNSSEIEMKKGKEKKLPLPKNSFLDALTQTPNDPLNDPDFDKDKGKEAKPSDSDGKDSTNSNN</sequence>
<evidence type="ECO:0000256" key="1">
    <source>
        <dbReference type="SAM" id="MobiDB-lite"/>
    </source>
</evidence>
<comment type="caution">
    <text evidence="3">The sequence shown here is derived from an EMBL/GenBank/DDBJ whole genome shotgun (WGS) entry which is preliminary data.</text>
</comment>
<keyword evidence="2" id="KW-0812">Transmembrane</keyword>
<protein>
    <submittedName>
        <fullName evidence="3">Uncharacterized protein</fullName>
    </submittedName>
</protein>
<accession>A0A4R6CR77</accession>
<evidence type="ECO:0000313" key="4">
    <source>
        <dbReference type="Proteomes" id="UP000295195"/>
    </source>
</evidence>
<name>A0A4R6CR77_9LACO</name>
<dbReference type="Proteomes" id="UP000295195">
    <property type="component" value="Unassembled WGS sequence"/>
</dbReference>
<feature type="transmembrane region" description="Helical" evidence="2">
    <location>
        <begin position="6"/>
        <end position="34"/>
    </location>
</feature>
<feature type="transmembrane region" description="Helical" evidence="2">
    <location>
        <begin position="67"/>
        <end position="90"/>
    </location>
</feature>
<feature type="compositionally biased region" description="Polar residues" evidence="1">
    <location>
        <begin position="175"/>
        <end position="185"/>
    </location>
</feature>
<dbReference type="RefSeq" id="WP_133476740.1">
    <property type="nucleotide sequence ID" value="NZ_JAAUWJ010000088.1"/>
</dbReference>
<feature type="compositionally biased region" description="Basic and acidic residues" evidence="1">
    <location>
        <begin position="219"/>
        <end position="237"/>
    </location>
</feature>
<dbReference type="AlphaFoldDB" id="A0A4R6CR77"/>